<feature type="transmembrane region" description="Helical" evidence="1">
    <location>
        <begin position="66"/>
        <end position="86"/>
    </location>
</feature>
<gene>
    <name evidence="2" type="ORF">PQO05_24905</name>
</gene>
<keyword evidence="1" id="KW-0472">Membrane</keyword>
<keyword evidence="1" id="KW-0812">Transmembrane</keyword>
<sequence>MPQYRLHFKNKLLTAGALSVLIILLVNLDAFPRFVNQFYSEGLYRAICFVLHLLVGWLPFSFGDVLYMAVIAYLLYATAHLLILLFKKRFKPAGIYLLQLIIGFQIGIVLFYMCWGLNYFRPSAAERLDLQDTSYTLNDVKAVTRMLVDSVNESRNTLTQADLSQQNKAIYTTAVNAIDSLSKTSPQFKTFMPGVKPSLISPLLNYLSTSGYYNPFTGEAQINWQMPVFDRPFTACHEMSHQMGFGREDEANFVGYLAGIHSSDRLLKYSAYYEGATEFLHYLHRRDTIAHHELKAMLNASVRQDLKTDSAYWEGYAGQIGLISGKFYDSFLKANNQPAGLRTYNRMIRLTMAWYRKRVRKSVSMEVRK</sequence>
<feature type="transmembrane region" description="Helical" evidence="1">
    <location>
        <begin position="93"/>
        <end position="113"/>
    </location>
</feature>
<reference evidence="2 3" key="1">
    <citation type="submission" date="2023-02" db="EMBL/GenBank/DDBJ databases">
        <title>Genome sequence of Mucilaginibacter jinjuensis strain KACC 16571.</title>
        <authorList>
            <person name="Kim S."/>
            <person name="Heo J."/>
            <person name="Kwon S.-W."/>
        </authorList>
    </citation>
    <scope>NUCLEOTIDE SEQUENCE [LARGE SCALE GENOMIC DNA]</scope>
    <source>
        <strain evidence="2 3">KACC 16571</strain>
    </source>
</reference>
<feature type="transmembrane region" description="Helical" evidence="1">
    <location>
        <begin position="43"/>
        <end position="60"/>
    </location>
</feature>
<proteinExistence type="predicted"/>
<organism evidence="2 3">
    <name type="scientific">Mucilaginibacter jinjuensis</name>
    <dbReference type="NCBI Taxonomy" id="1176721"/>
    <lineage>
        <taxon>Bacteria</taxon>
        <taxon>Pseudomonadati</taxon>
        <taxon>Bacteroidota</taxon>
        <taxon>Sphingobacteriia</taxon>
        <taxon>Sphingobacteriales</taxon>
        <taxon>Sphingobacteriaceae</taxon>
        <taxon>Mucilaginibacter</taxon>
    </lineage>
</organism>
<protein>
    <submittedName>
        <fullName evidence="2">DUF3810 domain-containing protein</fullName>
    </submittedName>
</protein>
<evidence type="ECO:0000313" key="3">
    <source>
        <dbReference type="Proteomes" id="UP001216139"/>
    </source>
</evidence>
<dbReference type="InterPro" id="IPR024294">
    <property type="entry name" value="DUF3810"/>
</dbReference>
<evidence type="ECO:0000313" key="2">
    <source>
        <dbReference type="EMBL" id="WCT11977.1"/>
    </source>
</evidence>
<evidence type="ECO:0000256" key="1">
    <source>
        <dbReference type="SAM" id="Phobius"/>
    </source>
</evidence>
<feature type="transmembrane region" description="Helical" evidence="1">
    <location>
        <begin position="12"/>
        <end position="31"/>
    </location>
</feature>
<accession>A0ABY7T9U7</accession>
<dbReference type="EMBL" id="CP117167">
    <property type="protein sequence ID" value="WCT11977.1"/>
    <property type="molecule type" value="Genomic_DNA"/>
</dbReference>
<dbReference type="Pfam" id="PF12725">
    <property type="entry name" value="DUF3810"/>
    <property type="match status" value="1"/>
</dbReference>
<dbReference type="RefSeq" id="WP_273630181.1">
    <property type="nucleotide sequence ID" value="NZ_CP117167.1"/>
</dbReference>
<name>A0ABY7T9U7_9SPHI</name>
<dbReference type="Proteomes" id="UP001216139">
    <property type="component" value="Chromosome"/>
</dbReference>
<keyword evidence="1" id="KW-1133">Transmembrane helix</keyword>
<keyword evidence="3" id="KW-1185">Reference proteome</keyword>